<organism evidence="1 2">
    <name type="scientific">Phakopsora pachyrhizi</name>
    <name type="common">Asian soybean rust disease fungus</name>
    <dbReference type="NCBI Taxonomy" id="170000"/>
    <lineage>
        <taxon>Eukaryota</taxon>
        <taxon>Fungi</taxon>
        <taxon>Dikarya</taxon>
        <taxon>Basidiomycota</taxon>
        <taxon>Pucciniomycotina</taxon>
        <taxon>Pucciniomycetes</taxon>
        <taxon>Pucciniales</taxon>
        <taxon>Phakopsoraceae</taxon>
        <taxon>Phakopsora</taxon>
    </lineage>
</organism>
<evidence type="ECO:0000313" key="1">
    <source>
        <dbReference type="EMBL" id="CAH7685045.1"/>
    </source>
</evidence>
<reference evidence="1" key="1">
    <citation type="submission" date="2022-06" db="EMBL/GenBank/DDBJ databases">
        <authorList>
            <consortium name="SYNGENTA / RWTH Aachen University"/>
        </authorList>
    </citation>
    <scope>NUCLEOTIDE SEQUENCE</scope>
</reference>
<comment type="caution">
    <text evidence="1">The sequence shown here is derived from an EMBL/GenBank/DDBJ whole genome shotgun (WGS) entry which is preliminary data.</text>
</comment>
<name>A0AAV0BEV7_PHAPC</name>
<sequence length="216" mass="24045">MRFQFSLKILSTFNLISIIIINFINIGKVINSKNSTSDSNNVNSTIDSKVSSFTITTEQFYFGEDGIDGDLNYKGLVLDDDDDDQSKVKISTIDISPASCSTQCFPGSFEPPHEDHCDTIINSLLSNSTGSLEAKPIFENPDVESPPIQINWAILGKLVDGLRKNCLNSISRVRTVGGTCIYDRYREIKFSNVEVSLKRLSIEEEGEYSETSIHQI</sequence>
<protein>
    <submittedName>
        <fullName evidence="1">Expressed protein</fullName>
    </submittedName>
</protein>
<dbReference type="Proteomes" id="UP001153365">
    <property type="component" value="Unassembled WGS sequence"/>
</dbReference>
<keyword evidence="2" id="KW-1185">Reference proteome</keyword>
<gene>
    <name evidence="1" type="ORF">PPACK8108_LOCUS19515</name>
</gene>
<dbReference type="AlphaFoldDB" id="A0AAV0BEV7"/>
<dbReference type="EMBL" id="CALTRL010005704">
    <property type="protein sequence ID" value="CAH7685045.1"/>
    <property type="molecule type" value="Genomic_DNA"/>
</dbReference>
<proteinExistence type="predicted"/>
<accession>A0AAV0BEV7</accession>
<evidence type="ECO:0000313" key="2">
    <source>
        <dbReference type="Proteomes" id="UP001153365"/>
    </source>
</evidence>